<protein>
    <submittedName>
        <fullName evidence="1">Uncharacterized protein</fullName>
    </submittedName>
</protein>
<proteinExistence type="predicted"/>
<dbReference type="STRING" id="1470563.SAMN05444000_1188"/>
<name>A0A1M6PD95_9RHOB</name>
<dbReference type="AlphaFoldDB" id="A0A1M6PD95"/>
<evidence type="ECO:0000313" key="2">
    <source>
        <dbReference type="Proteomes" id="UP000183982"/>
    </source>
</evidence>
<organism evidence="1 2">
    <name type="scientific">Shimia gijangensis</name>
    <dbReference type="NCBI Taxonomy" id="1470563"/>
    <lineage>
        <taxon>Bacteria</taxon>
        <taxon>Pseudomonadati</taxon>
        <taxon>Pseudomonadota</taxon>
        <taxon>Alphaproteobacteria</taxon>
        <taxon>Rhodobacterales</taxon>
        <taxon>Roseobacteraceae</taxon>
    </lineage>
</organism>
<accession>A0A1M6PD95</accession>
<dbReference type="EMBL" id="FQZQ01000018">
    <property type="protein sequence ID" value="SHK05938.1"/>
    <property type="molecule type" value="Genomic_DNA"/>
</dbReference>
<dbReference type="Proteomes" id="UP000183982">
    <property type="component" value="Unassembled WGS sequence"/>
</dbReference>
<reference evidence="2" key="1">
    <citation type="submission" date="2016-11" db="EMBL/GenBank/DDBJ databases">
        <authorList>
            <person name="Varghese N."/>
            <person name="Submissions S."/>
        </authorList>
    </citation>
    <scope>NUCLEOTIDE SEQUENCE [LARGE SCALE GENOMIC DNA]</scope>
    <source>
        <strain evidence="2">DSM 100564</strain>
    </source>
</reference>
<sequence length="176" mass="20086">MSPRLTSLYPVASNKINAFHDRDPIDQTLKTSRTQTVLSCDSQEPFGFALREFAHHLISQVKACLTSHHERSKTMPTERRLTDLDVDPDLVPSFEISASFFNLFPTRLPEDGLCLFSPRKSLTLFQHIQIHVVAHVTLGRVLHRLVVPRRVASFAQRVIDHPTPRLTCPHICIKFL</sequence>
<keyword evidence="2" id="KW-1185">Reference proteome</keyword>
<gene>
    <name evidence="1" type="ORF">SAMN05444000_1188</name>
</gene>
<evidence type="ECO:0000313" key="1">
    <source>
        <dbReference type="EMBL" id="SHK05938.1"/>
    </source>
</evidence>